<evidence type="ECO:0008006" key="4">
    <source>
        <dbReference type="Google" id="ProtNLM"/>
    </source>
</evidence>
<keyword evidence="3" id="KW-1185">Reference proteome</keyword>
<feature type="compositionally biased region" description="Pro residues" evidence="1">
    <location>
        <begin position="373"/>
        <end position="386"/>
    </location>
</feature>
<evidence type="ECO:0000313" key="2">
    <source>
        <dbReference type="EMBL" id="KAK9916397.1"/>
    </source>
</evidence>
<dbReference type="Proteomes" id="UP001491310">
    <property type="component" value="Unassembled WGS sequence"/>
</dbReference>
<proteinExistence type="predicted"/>
<feature type="compositionally biased region" description="Low complexity" evidence="1">
    <location>
        <begin position="208"/>
        <end position="232"/>
    </location>
</feature>
<feature type="compositionally biased region" description="Basic and acidic residues" evidence="1">
    <location>
        <begin position="510"/>
        <end position="525"/>
    </location>
</feature>
<feature type="compositionally biased region" description="Basic and acidic residues" evidence="1">
    <location>
        <begin position="612"/>
        <end position="633"/>
    </location>
</feature>
<feature type="region of interest" description="Disordered" evidence="1">
    <location>
        <begin position="369"/>
        <end position="419"/>
    </location>
</feature>
<feature type="region of interest" description="Disordered" evidence="1">
    <location>
        <begin position="157"/>
        <end position="280"/>
    </location>
</feature>
<feature type="region of interest" description="Disordered" evidence="1">
    <location>
        <begin position="292"/>
        <end position="322"/>
    </location>
</feature>
<dbReference type="EMBL" id="JALJOT010000003">
    <property type="protein sequence ID" value="KAK9916397.1"/>
    <property type="molecule type" value="Genomic_DNA"/>
</dbReference>
<reference evidence="2 3" key="1">
    <citation type="journal article" date="2024" name="Nat. Commun.">
        <title>Phylogenomics reveals the evolutionary origins of lichenization in chlorophyte algae.</title>
        <authorList>
            <person name="Puginier C."/>
            <person name="Libourel C."/>
            <person name="Otte J."/>
            <person name="Skaloud P."/>
            <person name="Haon M."/>
            <person name="Grisel S."/>
            <person name="Petersen M."/>
            <person name="Berrin J.G."/>
            <person name="Delaux P.M."/>
            <person name="Dal Grande F."/>
            <person name="Keller J."/>
        </authorList>
    </citation>
    <scope>NUCLEOTIDE SEQUENCE [LARGE SCALE GENOMIC DNA]</scope>
    <source>
        <strain evidence="2 3">SAG 216-7</strain>
    </source>
</reference>
<accession>A0ABR2YXM2</accession>
<feature type="region of interest" description="Disordered" evidence="1">
    <location>
        <begin position="926"/>
        <end position="955"/>
    </location>
</feature>
<feature type="compositionally biased region" description="Basic residues" evidence="1">
    <location>
        <begin position="54"/>
        <end position="63"/>
    </location>
</feature>
<comment type="caution">
    <text evidence="2">The sequence shown here is derived from an EMBL/GenBank/DDBJ whole genome shotgun (WGS) entry which is preliminary data.</text>
</comment>
<sequence>MTEAVADASGGASETAGLARRKPKRSRWGPDEEGTTPAVPQPDHDPAVAASSQKNRRKPKRSRWGPDDALEAEAFKQQATPVTGADARSAVTRTGKPKRSRWGPDEVQEAVTGLVQVVQEPLPEQPSSAAAQVAAQPQTSVTKAAAVAVEEALQATGLEPKRDAAADEAAAEAAAELQPTPPGENFALPEGVDPLAVVLLRRRGDPEGTTAATAAMGGPPPDLSSDSTSDMSETAGDNVATDAEAAVSSAPAQPSTATASQPTDMETVKASKPGIPPPTTSHVQAMVRVFEPKPPGQLPAHNGQLPWASGTQRAVPGLRPQPPPIVPAAIDRELTLLEEARALAAQAAAEHNAVKHASQTAAYLASQPDTRIIPPPQLPAHPPPQAPTATSAAPPPDAVTATATAAAGEPAPPGAEAAQPAGADPYGGYGYYGQYGYYAAAAAGDPYAAHYAAAYGQHYDPYTAYSAAAAGYDPYAADAANAEQWAAYYAQAFGQTMAETAEPEVPPGTEDEKPAEEIKPKKEPKVQVVPLPPPSLEPPKVVVRVPKAVRERQEAAAAAAAQKEAATAVDANAAPASEDAPEQAEPTSEVGGIPSLEQPSYAKTAALASRGSDAEGAEKESDKAQPREREVKSRSPVRRRSLSLSPALSIERSPPARKGRRHRRADPSASPPPRRSHRNRAGRGNRGSRRSVSPRRPRRGRSPRGARRSITPRPQRSPSVQEPERSPSPAESVESGEIPGGPDATAGGVQPVAAARSPSRSPEGRLPGRWQEPSTEWDSRTRVAAYRPPPPARGSGGPSVLRGRGGGRRGALGGRGAPPDRWELDSFEGGPPRGREGTGPSNDRWELDSGSGGYSGGRSADQGQYSGQQGWERGRERGDSEIYPAASQGFRSQPMVVPVSSVVPAGPYGIYGGLAAGQLGLAPMGGRTGAFPPVRGRGPRPPPGPPPGGRGRGRW</sequence>
<protein>
    <recommendedName>
        <fullName evidence="4">Btz domain-containing protein</fullName>
    </recommendedName>
</protein>
<evidence type="ECO:0000313" key="3">
    <source>
        <dbReference type="Proteomes" id="UP001491310"/>
    </source>
</evidence>
<organism evidence="2 3">
    <name type="scientific">Coccomyxa subellipsoidea</name>
    <dbReference type="NCBI Taxonomy" id="248742"/>
    <lineage>
        <taxon>Eukaryota</taxon>
        <taxon>Viridiplantae</taxon>
        <taxon>Chlorophyta</taxon>
        <taxon>core chlorophytes</taxon>
        <taxon>Trebouxiophyceae</taxon>
        <taxon>Trebouxiophyceae incertae sedis</taxon>
        <taxon>Coccomyxaceae</taxon>
        <taxon>Coccomyxa</taxon>
    </lineage>
</organism>
<name>A0ABR2YXM2_9CHLO</name>
<feature type="compositionally biased region" description="Low complexity" evidence="1">
    <location>
        <begin position="387"/>
        <end position="419"/>
    </location>
</feature>
<evidence type="ECO:0000256" key="1">
    <source>
        <dbReference type="SAM" id="MobiDB-lite"/>
    </source>
</evidence>
<feature type="compositionally biased region" description="Low complexity" evidence="1">
    <location>
        <begin position="167"/>
        <end position="176"/>
    </location>
</feature>
<feature type="region of interest" description="Disordered" evidence="1">
    <location>
        <begin position="499"/>
        <end position="887"/>
    </location>
</feature>
<feature type="compositionally biased region" description="Pro residues" evidence="1">
    <location>
        <begin position="939"/>
        <end position="948"/>
    </location>
</feature>
<feature type="region of interest" description="Disordered" evidence="1">
    <location>
        <begin position="1"/>
        <end position="107"/>
    </location>
</feature>
<feature type="compositionally biased region" description="Basic residues" evidence="1">
    <location>
        <begin position="655"/>
        <end position="664"/>
    </location>
</feature>
<feature type="compositionally biased region" description="Low complexity" evidence="1">
    <location>
        <begin position="555"/>
        <end position="576"/>
    </location>
</feature>
<feature type="compositionally biased region" description="Basic residues" evidence="1">
    <location>
        <begin position="674"/>
        <end position="707"/>
    </location>
</feature>
<feature type="compositionally biased region" description="Low complexity" evidence="1">
    <location>
        <begin position="239"/>
        <end position="263"/>
    </location>
</feature>
<gene>
    <name evidence="2" type="ORF">WJX75_002159</name>
</gene>